<organism evidence="2 3">
    <name type="scientific">Caenorhabditis auriculariae</name>
    <dbReference type="NCBI Taxonomy" id="2777116"/>
    <lineage>
        <taxon>Eukaryota</taxon>
        <taxon>Metazoa</taxon>
        <taxon>Ecdysozoa</taxon>
        <taxon>Nematoda</taxon>
        <taxon>Chromadorea</taxon>
        <taxon>Rhabditida</taxon>
        <taxon>Rhabditina</taxon>
        <taxon>Rhabditomorpha</taxon>
        <taxon>Rhabditoidea</taxon>
        <taxon>Rhabditidae</taxon>
        <taxon>Peloderinae</taxon>
        <taxon>Caenorhabditis</taxon>
    </lineage>
</organism>
<proteinExistence type="predicted"/>
<comment type="caution">
    <text evidence="2">The sequence shown here is derived from an EMBL/GenBank/DDBJ whole genome shotgun (WGS) entry which is preliminary data.</text>
</comment>
<keyword evidence="3" id="KW-1185">Reference proteome</keyword>
<feature type="domain" description="F-box" evidence="1">
    <location>
        <begin position="3"/>
        <end position="51"/>
    </location>
</feature>
<protein>
    <recommendedName>
        <fullName evidence="1">F-box domain-containing protein</fullName>
    </recommendedName>
</protein>
<dbReference type="OrthoDB" id="5843094at2759"/>
<accession>A0A8S1GM08</accession>
<dbReference type="InterPro" id="IPR001810">
    <property type="entry name" value="F-box_dom"/>
</dbReference>
<dbReference type="Proteomes" id="UP000835052">
    <property type="component" value="Unassembled WGS sequence"/>
</dbReference>
<dbReference type="EMBL" id="CAJGYM010000001">
    <property type="protein sequence ID" value="CAD6184247.1"/>
    <property type="molecule type" value="Genomic_DNA"/>
</dbReference>
<gene>
    <name evidence="2" type="ORF">CAUJ_LOCUS166</name>
</gene>
<sequence length="334" mass="37869">MSSDYLSAMPAEIIRHVCQSLEMPDLISLSKASPTLDDVIRATVCSDMHRLSVVNTVQGAVFEFTRTSSNRTTSSGSPESWREAFDLCRGVKSLSIDIARDAANTSTYVEAIERAQFPLRSMKIRIRDAESPVSTNTSVRLHRKLTSLARTYKNTLRHVEVATSDDDVIRVDLSCEQTTLYYRQKPDAANSLLNLHHQVLYPIFHGFLENRANPVVMLLIDSRSKPQLAMQNAFQLALPHSNRAQLQKLTVEFCESMADISVEEVEKMLLGHVEYHATTPNLQEFTCRLPHTTLETSHLEEWHDAICDRVRRQRKISLHTPFQTMTTPSVVKCK</sequence>
<evidence type="ECO:0000313" key="3">
    <source>
        <dbReference type="Proteomes" id="UP000835052"/>
    </source>
</evidence>
<name>A0A8S1GM08_9PELO</name>
<dbReference type="PROSITE" id="PS50181">
    <property type="entry name" value="FBOX"/>
    <property type="match status" value="1"/>
</dbReference>
<reference evidence="2" key="1">
    <citation type="submission" date="2020-10" db="EMBL/GenBank/DDBJ databases">
        <authorList>
            <person name="Kikuchi T."/>
        </authorList>
    </citation>
    <scope>NUCLEOTIDE SEQUENCE</scope>
    <source>
        <strain evidence="2">NKZ352</strain>
    </source>
</reference>
<evidence type="ECO:0000259" key="1">
    <source>
        <dbReference type="PROSITE" id="PS50181"/>
    </source>
</evidence>
<evidence type="ECO:0000313" key="2">
    <source>
        <dbReference type="EMBL" id="CAD6184247.1"/>
    </source>
</evidence>
<dbReference type="AlphaFoldDB" id="A0A8S1GM08"/>